<name>A0A9W4TFE2_9FLAO</name>
<feature type="transmembrane region" description="Helical" evidence="1">
    <location>
        <begin position="27"/>
        <end position="49"/>
    </location>
</feature>
<dbReference type="KEGG" id="fcs:TRV642_1154"/>
<dbReference type="AlphaFoldDB" id="A0A9W4TFE2"/>
<keyword evidence="1" id="KW-0472">Membrane</keyword>
<gene>
    <name evidence="2" type="ORF">TRV642_1154</name>
</gene>
<sequence length="50" mass="5374">MELENLNLVELNVQEVQEIEGGHEPCFWAGVAAVAFPWAAGAALGYVMAQ</sequence>
<reference evidence="2" key="1">
    <citation type="submission" date="2022-09" db="EMBL/GenBank/DDBJ databases">
        <authorList>
            <person name="Duchaud E."/>
        </authorList>
    </citation>
    <scope>NUCLEOTIDE SEQUENCE</scope>
    <source>
        <strain evidence="2">TRV642</strain>
    </source>
</reference>
<dbReference type="RefSeq" id="WP_263362373.1">
    <property type="nucleotide sequence ID" value="NZ_OX336425.1"/>
</dbReference>
<keyword evidence="1" id="KW-0812">Transmembrane</keyword>
<dbReference type="InterPro" id="IPR023991">
    <property type="entry name" value="Bacteriocin_IIb_lactobn/cerein"/>
</dbReference>
<evidence type="ECO:0008006" key="4">
    <source>
        <dbReference type="Google" id="ProtNLM"/>
    </source>
</evidence>
<dbReference type="NCBIfam" id="TIGR03949">
    <property type="entry name" value="bact_IIb_cerein"/>
    <property type="match status" value="1"/>
</dbReference>
<evidence type="ECO:0000313" key="2">
    <source>
        <dbReference type="EMBL" id="CAI2766165.1"/>
    </source>
</evidence>
<evidence type="ECO:0000313" key="3">
    <source>
        <dbReference type="Proteomes" id="UP001152749"/>
    </source>
</evidence>
<evidence type="ECO:0000256" key="1">
    <source>
        <dbReference type="SAM" id="Phobius"/>
    </source>
</evidence>
<protein>
    <recommendedName>
        <fullName evidence="4">Class IIb bacteriocin, lactobin A/cerein 7B family</fullName>
    </recommendedName>
</protein>
<keyword evidence="1" id="KW-1133">Transmembrane helix</keyword>
<dbReference type="Proteomes" id="UP001152749">
    <property type="component" value="Chromosome"/>
</dbReference>
<proteinExistence type="predicted"/>
<dbReference type="EMBL" id="OX336425">
    <property type="protein sequence ID" value="CAI2766165.1"/>
    <property type="molecule type" value="Genomic_DNA"/>
</dbReference>
<organism evidence="2 3">
    <name type="scientific">Flavobacterium collinsii</name>
    <dbReference type="NCBI Taxonomy" id="1114861"/>
    <lineage>
        <taxon>Bacteria</taxon>
        <taxon>Pseudomonadati</taxon>
        <taxon>Bacteroidota</taxon>
        <taxon>Flavobacteriia</taxon>
        <taxon>Flavobacteriales</taxon>
        <taxon>Flavobacteriaceae</taxon>
        <taxon>Flavobacterium</taxon>
    </lineage>
</organism>
<accession>A0A9W4TFE2</accession>